<sequence>MARFNILWRIVVEAVDVEEAQATADEVARLAGIEGMQPVARYEEPPQWMTDVVMSEEAEETACLFGKCLARAGRLGNEWLAAALSDLAEGGECYATFNASERNRPKVAGLKWALVEVWAASHDM</sequence>
<dbReference type="EMBL" id="FXBL01000004">
    <property type="protein sequence ID" value="SMH56785.1"/>
    <property type="molecule type" value="Genomic_DNA"/>
</dbReference>
<dbReference type="Proteomes" id="UP000193083">
    <property type="component" value="Unassembled WGS sequence"/>
</dbReference>
<gene>
    <name evidence="1" type="ORF">SAMN02982922_5595</name>
</gene>
<dbReference type="RefSeq" id="WP_085467164.1">
    <property type="nucleotide sequence ID" value="NZ_FXBL01000004.1"/>
</dbReference>
<organism evidence="1 2">
    <name type="scientific">Mesorhizobium australicum</name>
    <dbReference type="NCBI Taxonomy" id="536018"/>
    <lineage>
        <taxon>Bacteria</taxon>
        <taxon>Pseudomonadati</taxon>
        <taxon>Pseudomonadota</taxon>
        <taxon>Alphaproteobacteria</taxon>
        <taxon>Hyphomicrobiales</taxon>
        <taxon>Phyllobacteriaceae</taxon>
        <taxon>Mesorhizobium</taxon>
    </lineage>
</organism>
<accession>A0A1X7PX89</accession>
<name>A0A1X7PX89_9HYPH</name>
<evidence type="ECO:0000313" key="1">
    <source>
        <dbReference type="EMBL" id="SMH56785.1"/>
    </source>
</evidence>
<dbReference type="AlphaFoldDB" id="A0A1X7PX89"/>
<protein>
    <submittedName>
        <fullName evidence="1">Uncharacterized protein</fullName>
    </submittedName>
</protein>
<reference evidence="1 2" key="1">
    <citation type="submission" date="2017-04" db="EMBL/GenBank/DDBJ databases">
        <authorList>
            <person name="Afonso C.L."/>
            <person name="Miller P.J."/>
            <person name="Scott M.A."/>
            <person name="Spackman E."/>
            <person name="Goraichik I."/>
            <person name="Dimitrov K.M."/>
            <person name="Suarez D.L."/>
            <person name="Swayne D.E."/>
        </authorList>
    </citation>
    <scope>NUCLEOTIDE SEQUENCE [LARGE SCALE GENOMIC DNA]</scope>
    <source>
        <strain evidence="1 2">B5P</strain>
    </source>
</reference>
<proteinExistence type="predicted"/>
<keyword evidence="2" id="KW-1185">Reference proteome</keyword>
<evidence type="ECO:0000313" key="2">
    <source>
        <dbReference type="Proteomes" id="UP000193083"/>
    </source>
</evidence>